<reference evidence="10" key="1">
    <citation type="submission" date="2016-01" db="EMBL/GenBank/DDBJ databases">
        <authorList>
            <person name="Mitreva M."/>
            <person name="Pepin K.H."/>
            <person name="Mihindukulasuriya K.A."/>
            <person name="Fulton R."/>
            <person name="Fronick C."/>
            <person name="O'Laughlin M."/>
            <person name="Miner T."/>
            <person name="Herter B."/>
            <person name="Rosa B.A."/>
            <person name="Cordes M."/>
            <person name="Tomlinson C."/>
            <person name="Wollam A."/>
            <person name="Palsikar V.B."/>
            <person name="Mardis E.R."/>
            <person name="Wilson R.K."/>
        </authorList>
    </citation>
    <scope>NUCLEOTIDE SEQUENCE [LARGE SCALE GENOMIC DNA]</scope>
    <source>
        <strain evidence="10">MJR8151</strain>
    </source>
</reference>
<dbReference type="HAMAP" id="MF_01131">
    <property type="entry name" value="Rex"/>
    <property type="match status" value="1"/>
</dbReference>
<dbReference type="OrthoDB" id="9784760at2"/>
<dbReference type="NCBIfam" id="NF003996">
    <property type="entry name" value="PRK05472.2-5"/>
    <property type="match status" value="1"/>
</dbReference>
<dbReference type="PATRIC" id="fig|33036.3.peg.798"/>
<dbReference type="InterPro" id="IPR036390">
    <property type="entry name" value="WH_DNA-bd_sf"/>
</dbReference>
<dbReference type="GO" id="GO:0045892">
    <property type="term" value="P:negative regulation of DNA-templated transcription"/>
    <property type="evidence" value="ECO:0007669"/>
    <property type="project" value="InterPro"/>
</dbReference>
<feature type="DNA-binding region" description="H-T-H motif" evidence="7">
    <location>
        <begin position="16"/>
        <end position="55"/>
    </location>
</feature>
<evidence type="ECO:0000256" key="7">
    <source>
        <dbReference type="HAMAP-Rule" id="MF_01131"/>
    </source>
</evidence>
<keyword evidence="1 7" id="KW-0963">Cytoplasm</keyword>
<dbReference type="InterPro" id="IPR036291">
    <property type="entry name" value="NAD(P)-bd_dom_sf"/>
</dbReference>
<evidence type="ECO:0000259" key="8">
    <source>
        <dbReference type="SMART" id="SM00881"/>
    </source>
</evidence>
<dbReference type="Gene3D" id="1.10.10.10">
    <property type="entry name" value="Winged helix-like DNA-binding domain superfamily/Winged helix DNA-binding domain"/>
    <property type="match status" value="1"/>
</dbReference>
<dbReference type="SUPFAM" id="SSF46785">
    <property type="entry name" value="Winged helix' DNA-binding domain"/>
    <property type="match status" value="1"/>
</dbReference>
<keyword evidence="6 7" id="KW-0804">Transcription</keyword>
<accession>A0A133KFK1</accession>
<dbReference type="AlphaFoldDB" id="A0A133KFK1"/>
<evidence type="ECO:0000256" key="4">
    <source>
        <dbReference type="ARBA" id="ARBA00023027"/>
    </source>
</evidence>
<dbReference type="GO" id="GO:0005737">
    <property type="term" value="C:cytoplasm"/>
    <property type="evidence" value="ECO:0007669"/>
    <property type="project" value="UniProtKB-SubCell"/>
</dbReference>
<dbReference type="InterPro" id="IPR003781">
    <property type="entry name" value="CoA-bd"/>
</dbReference>
<dbReference type="GO" id="GO:0003700">
    <property type="term" value="F:DNA-binding transcription factor activity"/>
    <property type="evidence" value="ECO:0007669"/>
    <property type="project" value="UniProtKB-UniRule"/>
</dbReference>
<dbReference type="InterPro" id="IPR022876">
    <property type="entry name" value="Tscrpt_rep_Rex"/>
</dbReference>
<comment type="similarity">
    <text evidence="7">Belongs to the transcriptional regulatory Rex family.</text>
</comment>
<evidence type="ECO:0000256" key="3">
    <source>
        <dbReference type="ARBA" id="ARBA00023015"/>
    </source>
</evidence>
<dbReference type="Pfam" id="PF02629">
    <property type="entry name" value="CoA_binding"/>
    <property type="match status" value="1"/>
</dbReference>
<gene>
    <name evidence="7" type="primary">rex</name>
    <name evidence="9" type="ORF">HMPREF3200_00804</name>
</gene>
<proteinExistence type="inferred from homology"/>
<dbReference type="NCBIfam" id="NF003990">
    <property type="entry name" value="PRK05472.1-4"/>
    <property type="match status" value="1"/>
</dbReference>
<comment type="caution">
    <text evidence="9">The sequence shown here is derived from an EMBL/GenBank/DDBJ whole genome shotgun (WGS) entry which is preliminary data.</text>
</comment>
<evidence type="ECO:0000313" key="10">
    <source>
        <dbReference type="Proteomes" id="UP000070383"/>
    </source>
</evidence>
<dbReference type="NCBIfam" id="NF003994">
    <property type="entry name" value="PRK05472.2-3"/>
    <property type="match status" value="1"/>
</dbReference>
<dbReference type="Gene3D" id="3.40.50.720">
    <property type="entry name" value="NAD(P)-binding Rossmann-like Domain"/>
    <property type="match status" value="1"/>
</dbReference>
<dbReference type="GO" id="GO:0003677">
    <property type="term" value="F:DNA binding"/>
    <property type="evidence" value="ECO:0007669"/>
    <property type="project" value="UniProtKB-UniRule"/>
</dbReference>
<dbReference type="RefSeq" id="WP_004836814.1">
    <property type="nucleotide sequence ID" value="NZ_CAMPNK010000030.1"/>
</dbReference>
<dbReference type="SUPFAM" id="SSF51735">
    <property type="entry name" value="NAD(P)-binding Rossmann-fold domains"/>
    <property type="match status" value="1"/>
</dbReference>
<evidence type="ECO:0000256" key="6">
    <source>
        <dbReference type="ARBA" id="ARBA00023163"/>
    </source>
</evidence>
<dbReference type="InterPro" id="IPR009718">
    <property type="entry name" value="Rex_DNA-bd_C_dom"/>
</dbReference>
<dbReference type="NCBIfam" id="NF003995">
    <property type="entry name" value="PRK05472.2-4"/>
    <property type="match status" value="1"/>
</dbReference>
<evidence type="ECO:0000256" key="1">
    <source>
        <dbReference type="ARBA" id="ARBA00022490"/>
    </source>
</evidence>
<dbReference type="NCBIfam" id="NF003989">
    <property type="entry name" value="PRK05472.1-3"/>
    <property type="match status" value="1"/>
</dbReference>
<dbReference type="PANTHER" id="PTHR35786:SF1">
    <property type="entry name" value="REDOX-SENSING TRANSCRIPTIONAL REPRESSOR REX 1"/>
    <property type="match status" value="1"/>
</dbReference>
<keyword evidence="3 7" id="KW-0805">Transcription regulation</keyword>
<keyword evidence="5 7" id="KW-0238">DNA-binding</keyword>
<keyword evidence="2 7" id="KW-0678">Repressor</keyword>
<comment type="subcellular location">
    <subcellularLocation>
        <location evidence="7">Cytoplasm</location>
    </subcellularLocation>
</comment>
<dbReference type="EMBL" id="LRPM01000028">
    <property type="protein sequence ID" value="KWZ78317.1"/>
    <property type="molecule type" value="Genomic_DNA"/>
</dbReference>
<keyword evidence="4 7" id="KW-0520">NAD</keyword>
<comment type="function">
    <text evidence="7">Modulates transcription in response to changes in cellular NADH/NAD(+) redox state.</text>
</comment>
<dbReference type="PANTHER" id="PTHR35786">
    <property type="entry name" value="REDOX-SENSING TRANSCRIPTIONAL REPRESSOR REX"/>
    <property type="match status" value="1"/>
</dbReference>
<protein>
    <recommendedName>
        <fullName evidence="7">Redox-sensing transcriptional repressor Rex</fullName>
    </recommendedName>
</protein>
<keyword evidence="10" id="KW-1185">Reference proteome</keyword>
<name>A0A133KFK1_9FIRM</name>
<organism evidence="9 10">
    <name type="scientific">Anaerococcus tetradius</name>
    <dbReference type="NCBI Taxonomy" id="33036"/>
    <lineage>
        <taxon>Bacteria</taxon>
        <taxon>Bacillati</taxon>
        <taxon>Bacillota</taxon>
        <taxon>Tissierellia</taxon>
        <taxon>Tissierellales</taxon>
        <taxon>Peptoniphilaceae</taxon>
        <taxon>Anaerococcus</taxon>
    </lineage>
</organism>
<dbReference type="Pfam" id="PF06971">
    <property type="entry name" value="Put_DNA-bind_N"/>
    <property type="match status" value="1"/>
</dbReference>
<dbReference type="SMART" id="SM00881">
    <property type="entry name" value="CoA_binding"/>
    <property type="match status" value="1"/>
</dbReference>
<evidence type="ECO:0000313" key="9">
    <source>
        <dbReference type="EMBL" id="KWZ78317.1"/>
    </source>
</evidence>
<dbReference type="STRING" id="33036.HMPREF3200_00804"/>
<sequence>MTKQNISLSVIKRLPKYYRYLESINEKGIIRVSSKELSEITGLTASQIRQDLNHFGCFGQQGYGYNVSELIDELSKIIGVDKTYSMILVGFGNIGHALYKYRSFRDLGYEFKAVFDKNPDFISDATKDDIEILDVKKLRDYLKENKIDIGIIATPKEAAQELADILCEGGVKGIWNFSPVDLKVKNNVVIESVHLDESLFTLTYFMNSPEDFIF</sequence>
<evidence type="ECO:0000256" key="2">
    <source>
        <dbReference type="ARBA" id="ARBA00022491"/>
    </source>
</evidence>
<feature type="binding site" evidence="7">
    <location>
        <begin position="90"/>
        <end position="95"/>
    </location>
    <ligand>
        <name>NAD(+)</name>
        <dbReference type="ChEBI" id="CHEBI:57540"/>
    </ligand>
</feature>
<dbReference type="InterPro" id="IPR036388">
    <property type="entry name" value="WH-like_DNA-bd_sf"/>
</dbReference>
<dbReference type="Proteomes" id="UP000070383">
    <property type="component" value="Unassembled WGS sequence"/>
</dbReference>
<feature type="domain" description="CoA-binding" evidence="8">
    <location>
        <begin position="79"/>
        <end position="181"/>
    </location>
</feature>
<dbReference type="GO" id="GO:0051775">
    <property type="term" value="P:response to redox state"/>
    <property type="evidence" value="ECO:0007669"/>
    <property type="project" value="InterPro"/>
</dbReference>
<evidence type="ECO:0000256" key="5">
    <source>
        <dbReference type="ARBA" id="ARBA00023125"/>
    </source>
</evidence>
<comment type="subunit">
    <text evidence="7">Homodimer.</text>
</comment>